<feature type="transmembrane region" description="Helical" evidence="6">
    <location>
        <begin position="38"/>
        <end position="58"/>
    </location>
</feature>
<accession>A0A161IXH4</accession>
<dbReference type="EMBL" id="CP015506">
    <property type="protein sequence ID" value="AND38855.1"/>
    <property type="molecule type" value="Genomic_DNA"/>
</dbReference>
<comment type="subcellular location">
    <subcellularLocation>
        <location evidence="1">Cell membrane</location>
        <topology evidence="1">Multi-pass membrane protein</topology>
    </subcellularLocation>
</comment>
<evidence type="ECO:0000256" key="1">
    <source>
        <dbReference type="ARBA" id="ARBA00004651"/>
    </source>
</evidence>
<dbReference type="Proteomes" id="UP000077856">
    <property type="component" value="Chromosome"/>
</dbReference>
<feature type="transmembrane region" description="Helical" evidence="6">
    <location>
        <begin position="94"/>
        <end position="112"/>
    </location>
</feature>
<reference evidence="7 8" key="1">
    <citation type="submission" date="2016-04" db="EMBL/GenBank/DDBJ databases">
        <title>Complete genome sequence of Bacillus oceanisediminis strain 2691.</title>
        <authorList>
            <person name="Jeong H."/>
            <person name="Kim H.J."/>
            <person name="Lee D.-W."/>
        </authorList>
    </citation>
    <scope>NUCLEOTIDE SEQUENCE [LARGE SCALE GENOMIC DNA]</scope>
    <source>
        <strain evidence="7 8">2691</strain>
    </source>
</reference>
<dbReference type="Pfam" id="PF04172">
    <property type="entry name" value="LrgB"/>
    <property type="match status" value="1"/>
</dbReference>
<keyword evidence="4 6" id="KW-1133">Transmembrane helix</keyword>
<feature type="transmembrane region" description="Helical" evidence="6">
    <location>
        <begin position="204"/>
        <end position="228"/>
    </location>
</feature>
<feature type="transmembrane region" description="Helical" evidence="6">
    <location>
        <begin position="64"/>
        <end position="82"/>
    </location>
</feature>
<gene>
    <name evidence="7" type="ORF">A361_06930</name>
</gene>
<evidence type="ECO:0000313" key="8">
    <source>
        <dbReference type="Proteomes" id="UP000077856"/>
    </source>
</evidence>
<evidence type="ECO:0000256" key="3">
    <source>
        <dbReference type="ARBA" id="ARBA00022692"/>
    </source>
</evidence>
<keyword evidence="7" id="KW-0378">Hydrolase</keyword>
<dbReference type="PANTHER" id="PTHR30249">
    <property type="entry name" value="PUTATIVE SEROTONIN TRANSPORTER"/>
    <property type="match status" value="1"/>
</dbReference>
<evidence type="ECO:0000256" key="6">
    <source>
        <dbReference type="SAM" id="Phobius"/>
    </source>
</evidence>
<evidence type="ECO:0000313" key="7">
    <source>
        <dbReference type="EMBL" id="AND38855.1"/>
    </source>
</evidence>
<proteinExistence type="predicted"/>
<keyword evidence="5 6" id="KW-0472">Membrane</keyword>
<dbReference type="KEGG" id="bon:A361_06930"/>
<evidence type="ECO:0000256" key="4">
    <source>
        <dbReference type="ARBA" id="ARBA00022989"/>
    </source>
</evidence>
<protein>
    <submittedName>
        <fullName evidence="7">Murein hydrolase</fullName>
    </submittedName>
</protein>
<evidence type="ECO:0000256" key="5">
    <source>
        <dbReference type="ARBA" id="ARBA00023136"/>
    </source>
</evidence>
<sequence length="229" mass="24881">MSSVLFNSIGCILMTLASYIASLQVFRKFKKSWLNPLYTGTALLITILLLCNIPLTVYQKGSSLFELLLQLSVVSFAVPLYKEWPLMKRHLKKIFSGVFAGTSLGIFSVYIMSQVFQFNQEIIASLIPRSVTLPVALTVSDGLGGSTAFTVFFVLFSGLFSVMLGPNLLKWLGINSKAAKGLAMGTSAQMLGASRSLMWGEEEGAMGCIAMTTSAIILSLFIPILLLLL</sequence>
<dbReference type="PANTHER" id="PTHR30249:SF17">
    <property type="entry name" value="HOLIN-LIKE PROTEIN CIDB"/>
    <property type="match status" value="1"/>
</dbReference>
<dbReference type="GO" id="GO:0005886">
    <property type="term" value="C:plasma membrane"/>
    <property type="evidence" value="ECO:0007669"/>
    <property type="project" value="UniProtKB-SubCell"/>
</dbReference>
<keyword evidence="3 6" id="KW-0812">Transmembrane</keyword>
<dbReference type="eggNOG" id="COG1346">
    <property type="taxonomic scope" value="Bacteria"/>
</dbReference>
<dbReference type="AlphaFoldDB" id="A0A161IXH4"/>
<feature type="transmembrane region" description="Helical" evidence="6">
    <location>
        <begin position="6"/>
        <end position="26"/>
    </location>
</feature>
<dbReference type="STRING" id="1196031.A361_06930"/>
<dbReference type="InterPro" id="IPR007300">
    <property type="entry name" value="CidB/LrgB"/>
</dbReference>
<dbReference type="RefSeq" id="WP_009331436.1">
    <property type="nucleotide sequence ID" value="NZ_CP015506.1"/>
</dbReference>
<dbReference type="GO" id="GO:0016787">
    <property type="term" value="F:hydrolase activity"/>
    <property type="evidence" value="ECO:0007669"/>
    <property type="project" value="UniProtKB-KW"/>
</dbReference>
<feature type="transmembrane region" description="Helical" evidence="6">
    <location>
        <begin position="148"/>
        <end position="169"/>
    </location>
</feature>
<evidence type="ECO:0000256" key="2">
    <source>
        <dbReference type="ARBA" id="ARBA00022475"/>
    </source>
</evidence>
<keyword evidence="2" id="KW-1003">Cell membrane</keyword>
<name>A0A161IXH4_9BACI</name>
<organism evidence="7 8">
    <name type="scientific">Cytobacillus oceanisediminis 2691</name>
    <dbReference type="NCBI Taxonomy" id="1196031"/>
    <lineage>
        <taxon>Bacteria</taxon>
        <taxon>Bacillati</taxon>
        <taxon>Bacillota</taxon>
        <taxon>Bacilli</taxon>
        <taxon>Bacillales</taxon>
        <taxon>Bacillaceae</taxon>
        <taxon>Cytobacillus</taxon>
    </lineage>
</organism>